<feature type="compositionally biased region" description="Acidic residues" evidence="2">
    <location>
        <begin position="530"/>
        <end position="540"/>
    </location>
</feature>
<evidence type="ECO:0000313" key="5">
    <source>
        <dbReference type="Proteomes" id="UP001633002"/>
    </source>
</evidence>
<feature type="compositionally biased region" description="Polar residues" evidence="2">
    <location>
        <begin position="96"/>
        <end position="116"/>
    </location>
</feature>
<dbReference type="InterPro" id="IPR040256">
    <property type="entry name" value="At4g02000-like"/>
</dbReference>
<feature type="region of interest" description="Disordered" evidence="2">
    <location>
        <begin position="434"/>
        <end position="469"/>
    </location>
</feature>
<protein>
    <recommendedName>
        <fullName evidence="3">CCHC-type domain-containing protein</fullName>
    </recommendedName>
</protein>
<sequence>MQAIIASEGTDTSDANYCTKPNILISGSQERPGREAAVAASAVASSSKGISKNWASKVLMPQGGAHMGQSKDNGNHSGAGSGSKESSAGTGAHVGQKSSPNLQQRIARENSQPTSQEKGKSVQENDAEGVPGQGSAWPNPSGDPGLSGEGPQDDVPTTQFEPMVRRNPTWAEVIEQNIRKIDPFARFAHLPQIGSLDMKEVEEILDAMISNTAPVANYEEIKEEDIVDIDPHFLVASTRHLKETSLVIYTMDLQVSFGYVEKWADTVMRQTLGVQVLSVCSLSRNCFHICLESSQAQNHVFANTSFYMGESMVYALPWNPRFNPRELKTRSVPLWVELPEVLPNCVAYGLKMLNSLGVLLYASKNCETQHTNLIKGCVLMDISKPLKDEKFFRIPGIRDKLVRQKIRYSGFPDACFVCRKRGHIAADCPTARGRQAMGGGDAQPANSTRNQGLRDTGNKTEGAGRRNGQATYSTGITLASHKPPVITIPNHSDEHTRRSIILRRKGRRVFKDPDFRPPIRVDNRFGLIGEDPEGEEDSEEWWASHDNEQQGVNNAEREEAAGGELEDEEEQDNPMETEEKELEETEIQAETGEDFTTFEEAEKLLSRTASELEKEEKMRLSCLGVPKPDCSEGRKKSRNGGEVLESIAEASLNTDPAQTSRSNPSNASKQSKIEKGGKPRACV</sequence>
<proteinExistence type="predicted"/>
<dbReference type="PANTHER" id="PTHR31286:SF180">
    <property type="entry name" value="OS10G0362600 PROTEIN"/>
    <property type="match status" value="1"/>
</dbReference>
<dbReference type="SUPFAM" id="SSF57756">
    <property type="entry name" value="Retrovirus zinc finger-like domains"/>
    <property type="match status" value="1"/>
</dbReference>
<dbReference type="InterPro" id="IPR036875">
    <property type="entry name" value="Znf_CCHC_sf"/>
</dbReference>
<dbReference type="SMART" id="SM00343">
    <property type="entry name" value="ZnF_C2HC"/>
    <property type="match status" value="1"/>
</dbReference>
<dbReference type="GO" id="GO:0008270">
    <property type="term" value="F:zinc ion binding"/>
    <property type="evidence" value="ECO:0007669"/>
    <property type="project" value="UniProtKB-KW"/>
</dbReference>
<evidence type="ECO:0000256" key="1">
    <source>
        <dbReference type="PROSITE-ProRule" id="PRU00047"/>
    </source>
</evidence>
<dbReference type="InterPro" id="IPR001878">
    <property type="entry name" value="Znf_CCHC"/>
</dbReference>
<feature type="compositionally biased region" description="Polar residues" evidence="2">
    <location>
        <begin position="444"/>
        <end position="453"/>
    </location>
</feature>
<dbReference type="PROSITE" id="PS50158">
    <property type="entry name" value="ZF_CCHC"/>
    <property type="match status" value="1"/>
</dbReference>
<feature type="region of interest" description="Disordered" evidence="2">
    <location>
        <begin position="523"/>
        <end position="683"/>
    </location>
</feature>
<evidence type="ECO:0000313" key="4">
    <source>
        <dbReference type="EMBL" id="KAL3676017.1"/>
    </source>
</evidence>
<name>A0ABD3GBR0_9MARC</name>
<reference evidence="4 5" key="1">
    <citation type="submission" date="2024-09" db="EMBL/GenBank/DDBJ databases">
        <title>Chromosome-scale assembly of Riccia sorocarpa.</title>
        <authorList>
            <person name="Paukszto L."/>
        </authorList>
    </citation>
    <scope>NUCLEOTIDE SEQUENCE [LARGE SCALE GENOMIC DNA]</scope>
    <source>
        <strain evidence="4">LP-2024</strain>
        <tissue evidence="4">Aerial parts of the thallus</tissue>
    </source>
</reference>
<feature type="region of interest" description="Disordered" evidence="2">
    <location>
        <begin position="43"/>
        <end position="164"/>
    </location>
</feature>
<evidence type="ECO:0000256" key="2">
    <source>
        <dbReference type="SAM" id="MobiDB-lite"/>
    </source>
</evidence>
<dbReference type="EMBL" id="JBJQOH010000008">
    <property type="protein sequence ID" value="KAL3676017.1"/>
    <property type="molecule type" value="Genomic_DNA"/>
</dbReference>
<comment type="caution">
    <text evidence="4">The sequence shown here is derived from an EMBL/GenBank/DDBJ whole genome shotgun (WGS) entry which is preliminary data.</text>
</comment>
<keyword evidence="1" id="KW-0479">Metal-binding</keyword>
<feature type="domain" description="CCHC-type" evidence="3">
    <location>
        <begin position="415"/>
        <end position="429"/>
    </location>
</feature>
<accession>A0ABD3GBR0</accession>
<feature type="compositionally biased region" description="Polar residues" evidence="2">
    <location>
        <begin position="651"/>
        <end position="670"/>
    </location>
</feature>
<keyword evidence="5" id="KW-1185">Reference proteome</keyword>
<dbReference type="Proteomes" id="UP001633002">
    <property type="component" value="Unassembled WGS sequence"/>
</dbReference>
<feature type="compositionally biased region" description="Acidic residues" evidence="2">
    <location>
        <begin position="564"/>
        <end position="599"/>
    </location>
</feature>
<evidence type="ECO:0000259" key="3">
    <source>
        <dbReference type="PROSITE" id="PS50158"/>
    </source>
</evidence>
<dbReference type="Pfam" id="PF00098">
    <property type="entry name" value="zf-CCHC"/>
    <property type="match status" value="1"/>
</dbReference>
<feature type="compositionally biased region" description="Basic and acidic residues" evidence="2">
    <location>
        <begin position="600"/>
        <end position="619"/>
    </location>
</feature>
<organism evidence="4 5">
    <name type="scientific">Riccia sorocarpa</name>
    <dbReference type="NCBI Taxonomy" id="122646"/>
    <lineage>
        <taxon>Eukaryota</taxon>
        <taxon>Viridiplantae</taxon>
        <taxon>Streptophyta</taxon>
        <taxon>Embryophyta</taxon>
        <taxon>Marchantiophyta</taxon>
        <taxon>Marchantiopsida</taxon>
        <taxon>Marchantiidae</taxon>
        <taxon>Marchantiales</taxon>
        <taxon>Ricciaceae</taxon>
        <taxon>Riccia</taxon>
    </lineage>
</organism>
<gene>
    <name evidence="4" type="ORF">R1sor_025965</name>
</gene>
<keyword evidence="1" id="KW-0863">Zinc-finger</keyword>
<keyword evidence="1" id="KW-0862">Zinc</keyword>
<dbReference type="AlphaFoldDB" id="A0ABD3GBR0"/>
<dbReference type="PANTHER" id="PTHR31286">
    <property type="entry name" value="GLYCINE-RICH CELL WALL STRUCTURAL PROTEIN 1.8-LIKE"/>
    <property type="match status" value="1"/>
</dbReference>
<dbReference type="Gene3D" id="4.10.60.10">
    <property type="entry name" value="Zinc finger, CCHC-type"/>
    <property type="match status" value="1"/>
</dbReference>
<feature type="compositionally biased region" description="Low complexity" evidence="2">
    <location>
        <begin position="82"/>
        <end position="91"/>
    </location>
</feature>